<accession>A0A6J7EER8</accession>
<dbReference type="EMBL" id="CAFBLP010000031">
    <property type="protein sequence ID" value="CAB4879770.1"/>
    <property type="molecule type" value="Genomic_DNA"/>
</dbReference>
<dbReference type="AlphaFoldDB" id="A0A6J7EER8"/>
<proteinExistence type="predicted"/>
<evidence type="ECO:0000313" key="1">
    <source>
        <dbReference type="EMBL" id="CAB4879770.1"/>
    </source>
</evidence>
<organism evidence="1">
    <name type="scientific">freshwater metagenome</name>
    <dbReference type="NCBI Taxonomy" id="449393"/>
    <lineage>
        <taxon>unclassified sequences</taxon>
        <taxon>metagenomes</taxon>
        <taxon>ecological metagenomes</taxon>
    </lineage>
</organism>
<sequence length="32" mass="3572">MLNNWGTIMNRDGYSVPANLSDETALFLPFLA</sequence>
<gene>
    <name evidence="1" type="ORF">UFOPK3376_01389</name>
</gene>
<protein>
    <submittedName>
        <fullName evidence="1">Unannotated protein</fullName>
    </submittedName>
</protein>
<reference evidence="1" key="1">
    <citation type="submission" date="2020-05" db="EMBL/GenBank/DDBJ databases">
        <authorList>
            <person name="Chiriac C."/>
            <person name="Salcher M."/>
            <person name="Ghai R."/>
            <person name="Kavagutti S V."/>
        </authorList>
    </citation>
    <scope>NUCLEOTIDE SEQUENCE</scope>
</reference>
<name>A0A6J7EER8_9ZZZZ</name>